<protein>
    <submittedName>
        <fullName evidence="1">Uncharacterized protein</fullName>
    </submittedName>
</protein>
<accession>X1C293</accession>
<reference evidence="1" key="1">
    <citation type="journal article" date="2014" name="Front. Microbiol.">
        <title>High frequency of phylogenetically diverse reductive dehalogenase-homologous genes in deep subseafloor sedimentary metagenomes.</title>
        <authorList>
            <person name="Kawai M."/>
            <person name="Futagami T."/>
            <person name="Toyoda A."/>
            <person name="Takaki Y."/>
            <person name="Nishi S."/>
            <person name="Hori S."/>
            <person name="Arai W."/>
            <person name="Tsubouchi T."/>
            <person name="Morono Y."/>
            <person name="Uchiyama I."/>
            <person name="Ito T."/>
            <person name="Fujiyama A."/>
            <person name="Inagaki F."/>
            <person name="Takami H."/>
        </authorList>
    </citation>
    <scope>NUCLEOTIDE SEQUENCE</scope>
    <source>
        <strain evidence="1">Expedition CK06-06</strain>
    </source>
</reference>
<comment type="caution">
    <text evidence="1">The sequence shown here is derived from an EMBL/GenBank/DDBJ whole genome shotgun (WGS) entry which is preliminary data.</text>
</comment>
<feature type="non-terminal residue" evidence="1">
    <location>
        <position position="1"/>
    </location>
</feature>
<gene>
    <name evidence="1" type="ORF">S01H4_50166</name>
</gene>
<dbReference type="EMBL" id="BART01028455">
    <property type="protein sequence ID" value="GAG90538.1"/>
    <property type="molecule type" value="Genomic_DNA"/>
</dbReference>
<proteinExistence type="predicted"/>
<dbReference type="AlphaFoldDB" id="X1C293"/>
<organism evidence="1">
    <name type="scientific">marine sediment metagenome</name>
    <dbReference type="NCBI Taxonomy" id="412755"/>
    <lineage>
        <taxon>unclassified sequences</taxon>
        <taxon>metagenomes</taxon>
        <taxon>ecological metagenomes</taxon>
    </lineage>
</organism>
<sequence>ERNPLYYNREKAKAYNIELLQSQSREINEEINNGIDTTKYYQLPVNSREFDILVLLLLGINPTFFSTHVKSIRSDLLSSADRILDKKYGLSRDSLGHILEASKYWFSTIYYKSGDIQGPRQISDHVCATLKSEENSKDVIKFIFRNIQNSDRLYEKGQLDSQVNHATSKILNKYIAGITFTSIDKVSDEISWLFSSFTSDESIMDQDYASIIKQEIKNEVLRIYRRTNDNEKVNYISDNWNSIYNGIRKLFTQETEKLLRKLPDGLYLE</sequence>
<evidence type="ECO:0000313" key="1">
    <source>
        <dbReference type="EMBL" id="GAG90538.1"/>
    </source>
</evidence>
<name>X1C293_9ZZZZ</name>